<dbReference type="PROSITE" id="PS00061">
    <property type="entry name" value="ADH_SHORT"/>
    <property type="match status" value="1"/>
</dbReference>
<dbReference type="Pfam" id="PF13561">
    <property type="entry name" value="adh_short_C2"/>
    <property type="match status" value="1"/>
</dbReference>
<dbReference type="AlphaFoldDB" id="A0A1X7N3H1"/>
<dbReference type="GO" id="GO:0032787">
    <property type="term" value="P:monocarboxylic acid metabolic process"/>
    <property type="evidence" value="ECO:0007669"/>
    <property type="project" value="UniProtKB-ARBA"/>
</dbReference>
<dbReference type="InterPro" id="IPR050259">
    <property type="entry name" value="SDR"/>
</dbReference>
<name>A0A1X7N3H1_9HYPH</name>
<comment type="similarity">
    <text evidence="1">Belongs to the short-chain dehydrogenases/reductases (SDR) family.</text>
</comment>
<gene>
    <name evidence="2" type="ORF">SAMN02982922_1119</name>
</gene>
<accession>A0A1X7N3H1</accession>
<dbReference type="FunFam" id="3.40.50.720:FF:000084">
    <property type="entry name" value="Short-chain dehydrogenase reductase"/>
    <property type="match status" value="1"/>
</dbReference>
<dbReference type="RefSeq" id="WP_085463237.1">
    <property type="nucleotide sequence ID" value="NZ_FXBL01000004.1"/>
</dbReference>
<dbReference type="PANTHER" id="PTHR42879:SF2">
    <property type="entry name" value="3-OXOACYL-[ACYL-CARRIER-PROTEIN] REDUCTASE FABG"/>
    <property type="match status" value="1"/>
</dbReference>
<dbReference type="PANTHER" id="PTHR42879">
    <property type="entry name" value="3-OXOACYL-(ACYL-CARRIER-PROTEIN) REDUCTASE"/>
    <property type="match status" value="1"/>
</dbReference>
<dbReference type="OrthoDB" id="286404at2"/>
<dbReference type="InterPro" id="IPR020904">
    <property type="entry name" value="Sc_DH/Rdtase_CS"/>
</dbReference>
<dbReference type="PRINTS" id="PR00080">
    <property type="entry name" value="SDRFAMILY"/>
</dbReference>
<reference evidence="2 3" key="1">
    <citation type="submission" date="2017-04" db="EMBL/GenBank/DDBJ databases">
        <authorList>
            <person name="Afonso C.L."/>
            <person name="Miller P.J."/>
            <person name="Scott M.A."/>
            <person name="Spackman E."/>
            <person name="Goraichik I."/>
            <person name="Dimitrov K.M."/>
            <person name="Suarez D.L."/>
            <person name="Swayne D.E."/>
        </authorList>
    </citation>
    <scope>NUCLEOTIDE SEQUENCE [LARGE SCALE GENOMIC DNA]</scope>
    <source>
        <strain evidence="2 3">B5P</strain>
    </source>
</reference>
<organism evidence="2 3">
    <name type="scientific">Mesorhizobium australicum</name>
    <dbReference type="NCBI Taxonomy" id="536018"/>
    <lineage>
        <taxon>Bacteria</taxon>
        <taxon>Pseudomonadati</taxon>
        <taxon>Pseudomonadota</taxon>
        <taxon>Alphaproteobacteria</taxon>
        <taxon>Hyphomicrobiales</taxon>
        <taxon>Phyllobacteriaceae</taxon>
        <taxon>Mesorhizobium</taxon>
    </lineage>
</organism>
<dbReference type="SUPFAM" id="SSF51735">
    <property type="entry name" value="NAD(P)-binding Rossmann-fold domains"/>
    <property type="match status" value="1"/>
</dbReference>
<dbReference type="Gene3D" id="3.40.50.720">
    <property type="entry name" value="NAD(P)-binding Rossmann-like Domain"/>
    <property type="match status" value="1"/>
</dbReference>
<keyword evidence="3" id="KW-1185">Reference proteome</keyword>
<dbReference type="InterPro" id="IPR036291">
    <property type="entry name" value="NAD(P)-bd_dom_sf"/>
</dbReference>
<dbReference type="EMBL" id="FXBL01000004">
    <property type="protein sequence ID" value="SMH31002.1"/>
    <property type="molecule type" value="Genomic_DNA"/>
</dbReference>
<protein>
    <submittedName>
        <fullName evidence="2">Gluconate 5-dehydrogenase</fullName>
    </submittedName>
</protein>
<dbReference type="PRINTS" id="PR00081">
    <property type="entry name" value="GDHRDH"/>
</dbReference>
<sequence>MTKRFSLEGQVAIVTGASRGLGFEMARAVAESGARVWMTARGKEQLDDSAAKLRAEGLDVAVKAFDLADGAACVAAINEIADAEGRLDILVNNAGINAWEPFAQATTATWDRVMGTNMRAPYLLCREAARRMVSRGYGRIVNVGSALAVVGRENVTAYVSSKHGLAGMTRALAAELGAKGVTVNMMAPGYFLTEINTTILARPGYEKGVSSRIPLGRWGDPEEAGGVIAFMVSKASSYMNGHVLMVDGGLTETFVLPVDAA</sequence>
<evidence type="ECO:0000256" key="1">
    <source>
        <dbReference type="ARBA" id="ARBA00006484"/>
    </source>
</evidence>
<dbReference type="Proteomes" id="UP000193083">
    <property type="component" value="Unassembled WGS sequence"/>
</dbReference>
<evidence type="ECO:0000313" key="3">
    <source>
        <dbReference type="Proteomes" id="UP000193083"/>
    </source>
</evidence>
<evidence type="ECO:0000313" key="2">
    <source>
        <dbReference type="EMBL" id="SMH31002.1"/>
    </source>
</evidence>
<proteinExistence type="inferred from homology"/>
<dbReference type="InterPro" id="IPR002347">
    <property type="entry name" value="SDR_fam"/>
</dbReference>